<evidence type="ECO:0000256" key="9">
    <source>
        <dbReference type="ARBA" id="ARBA00031500"/>
    </source>
</evidence>
<dbReference type="SUPFAM" id="SSF54001">
    <property type="entry name" value="Cysteine proteinases"/>
    <property type="match status" value="1"/>
</dbReference>
<dbReference type="Gene3D" id="2.60.210.10">
    <property type="entry name" value="Apoptosis, Tumor Necrosis Factor Receptor Associated Protein 2, Chain A"/>
    <property type="match status" value="1"/>
</dbReference>
<evidence type="ECO:0000256" key="3">
    <source>
        <dbReference type="ARBA" id="ARBA00012759"/>
    </source>
</evidence>
<dbReference type="PROSITE" id="PS50235">
    <property type="entry name" value="USP_3"/>
    <property type="match status" value="1"/>
</dbReference>
<dbReference type="Gene3D" id="3.90.70.10">
    <property type="entry name" value="Cysteine proteinases"/>
    <property type="match status" value="1"/>
</dbReference>
<reference evidence="14" key="1">
    <citation type="submission" date="2021-02" db="EMBL/GenBank/DDBJ databases">
        <authorList>
            <person name="Nowell W R."/>
        </authorList>
    </citation>
    <scope>NUCLEOTIDE SEQUENCE</scope>
</reference>
<dbReference type="InterPro" id="IPR029346">
    <property type="entry name" value="USP_C"/>
</dbReference>
<evidence type="ECO:0000256" key="7">
    <source>
        <dbReference type="ARBA" id="ARBA00022801"/>
    </source>
</evidence>
<dbReference type="InterPro" id="IPR024729">
    <property type="entry name" value="USP7_ICP0-binding_dom"/>
</dbReference>
<evidence type="ECO:0000313" key="14">
    <source>
        <dbReference type="EMBL" id="CAF0989391.1"/>
    </source>
</evidence>
<keyword evidence="8" id="KW-0788">Thiol protease</keyword>
<keyword evidence="16" id="KW-1185">Reference proteome</keyword>
<dbReference type="AlphaFoldDB" id="A0A814G329"/>
<feature type="domain" description="MATH" evidence="12">
    <location>
        <begin position="86"/>
        <end position="212"/>
    </location>
</feature>
<evidence type="ECO:0000256" key="5">
    <source>
        <dbReference type="ARBA" id="ARBA00022670"/>
    </source>
</evidence>
<dbReference type="Proteomes" id="UP000681722">
    <property type="component" value="Unassembled WGS sequence"/>
</dbReference>
<dbReference type="InterPro" id="IPR050164">
    <property type="entry name" value="Peptidase_C19"/>
</dbReference>
<dbReference type="InterPro" id="IPR001394">
    <property type="entry name" value="Peptidase_C19_UCH"/>
</dbReference>
<dbReference type="EMBL" id="CAJNOQ010002987">
    <property type="protein sequence ID" value="CAF0989391.1"/>
    <property type="molecule type" value="Genomic_DNA"/>
</dbReference>
<dbReference type="Pfam" id="PF00443">
    <property type="entry name" value="UCH"/>
    <property type="match status" value="1"/>
</dbReference>
<dbReference type="EC" id="3.4.19.12" evidence="3"/>
<keyword evidence="6" id="KW-0833">Ubl conjugation pathway</keyword>
<evidence type="ECO:0000256" key="11">
    <source>
        <dbReference type="SAM" id="MobiDB-lite"/>
    </source>
</evidence>
<dbReference type="InterPro" id="IPR038765">
    <property type="entry name" value="Papain-like_cys_pep_sf"/>
</dbReference>
<evidence type="ECO:0000256" key="10">
    <source>
        <dbReference type="ARBA" id="ARBA00031508"/>
    </source>
</evidence>
<dbReference type="PANTHER" id="PTHR24006:SF644">
    <property type="entry name" value="UBIQUITIN CARBOXYL-TERMINAL HYDROLASE 7"/>
    <property type="match status" value="1"/>
</dbReference>
<evidence type="ECO:0000313" key="15">
    <source>
        <dbReference type="EMBL" id="CAF3761523.1"/>
    </source>
</evidence>
<evidence type="ECO:0000259" key="12">
    <source>
        <dbReference type="PROSITE" id="PS50144"/>
    </source>
</evidence>
<dbReference type="Gene3D" id="3.10.20.90">
    <property type="entry name" value="Phosphatidylinositol 3-kinase Catalytic Subunit, Chain A, domain 1"/>
    <property type="match status" value="1"/>
</dbReference>
<evidence type="ECO:0000313" key="16">
    <source>
        <dbReference type="Proteomes" id="UP000663829"/>
    </source>
</evidence>
<accession>A0A814G329</accession>
<feature type="region of interest" description="Disordered" evidence="11">
    <location>
        <begin position="1"/>
        <end position="71"/>
    </location>
</feature>
<feature type="compositionally biased region" description="Polar residues" evidence="11">
    <location>
        <begin position="51"/>
        <end position="61"/>
    </location>
</feature>
<dbReference type="GO" id="GO:0006508">
    <property type="term" value="P:proteolysis"/>
    <property type="evidence" value="ECO:0007669"/>
    <property type="project" value="UniProtKB-KW"/>
</dbReference>
<feature type="compositionally biased region" description="Polar residues" evidence="11">
    <location>
        <begin position="18"/>
        <end position="31"/>
    </location>
</feature>
<protein>
    <recommendedName>
        <fullName evidence="4">Ubiquitin carboxyl-terminal hydrolase 7</fullName>
        <ecNumber evidence="3">3.4.19.12</ecNumber>
    </recommendedName>
    <alternativeName>
        <fullName evidence="10">Ubiquitin thioesterase 7</fullName>
    </alternativeName>
    <alternativeName>
        <fullName evidence="9">Ubiquitin-specific-processing protease 7</fullName>
    </alternativeName>
</protein>
<keyword evidence="7" id="KW-0378">Hydrolase</keyword>
<dbReference type="PROSITE" id="PS00972">
    <property type="entry name" value="USP_1"/>
    <property type="match status" value="1"/>
</dbReference>
<dbReference type="GO" id="GO:0005829">
    <property type="term" value="C:cytosol"/>
    <property type="evidence" value="ECO:0007669"/>
    <property type="project" value="TreeGrafter"/>
</dbReference>
<dbReference type="PROSITE" id="PS00973">
    <property type="entry name" value="USP_2"/>
    <property type="match status" value="1"/>
</dbReference>
<dbReference type="GO" id="GO:0004843">
    <property type="term" value="F:cysteine-type deubiquitinase activity"/>
    <property type="evidence" value="ECO:0007669"/>
    <property type="project" value="UniProtKB-EC"/>
</dbReference>
<proteinExistence type="inferred from homology"/>
<comment type="catalytic activity">
    <reaction evidence="1">
        <text>Thiol-dependent hydrolysis of ester, thioester, amide, peptide and isopeptide bonds formed by the C-terminal Gly of ubiquitin (a 76-residue protein attached to proteins as an intracellular targeting signal).</text>
        <dbReference type="EC" id="3.4.19.12"/>
    </reaction>
</comment>
<dbReference type="GO" id="GO:0016579">
    <property type="term" value="P:protein deubiquitination"/>
    <property type="evidence" value="ECO:0007669"/>
    <property type="project" value="InterPro"/>
</dbReference>
<evidence type="ECO:0000256" key="6">
    <source>
        <dbReference type="ARBA" id="ARBA00022786"/>
    </source>
</evidence>
<dbReference type="Pfam" id="PF12436">
    <property type="entry name" value="USP7_ICP0_bdg"/>
    <property type="match status" value="1"/>
</dbReference>
<evidence type="ECO:0000256" key="2">
    <source>
        <dbReference type="ARBA" id="ARBA00009085"/>
    </source>
</evidence>
<dbReference type="InterPro" id="IPR028889">
    <property type="entry name" value="USP"/>
</dbReference>
<dbReference type="CDD" id="cd02659">
    <property type="entry name" value="peptidase_C19C"/>
    <property type="match status" value="1"/>
</dbReference>
<feature type="compositionally biased region" description="Acidic residues" evidence="11">
    <location>
        <begin position="62"/>
        <end position="71"/>
    </location>
</feature>
<dbReference type="Pfam" id="PF14533">
    <property type="entry name" value="USP7_C2"/>
    <property type="match status" value="1"/>
</dbReference>
<dbReference type="GO" id="GO:0005634">
    <property type="term" value="C:nucleus"/>
    <property type="evidence" value="ECO:0007669"/>
    <property type="project" value="TreeGrafter"/>
</dbReference>
<dbReference type="OrthoDB" id="289038at2759"/>
<dbReference type="GO" id="GO:0031647">
    <property type="term" value="P:regulation of protein stability"/>
    <property type="evidence" value="ECO:0007669"/>
    <property type="project" value="TreeGrafter"/>
</dbReference>
<dbReference type="PROSITE" id="PS50144">
    <property type="entry name" value="MATH"/>
    <property type="match status" value="1"/>
</dbReference>
<comment type="similarity">
    <text evidence="2">Belongs to the peptidase C19 family.</text>
</comment>
<evidence type="ECO:0000259" key="13">
    <source>
        <dbReference type="PROSITE" id="PS50235"/>
    </source>
</evidence>
<feature type="domain" description="USP" evidence="13">
    <location>
        <begin position="231"/>
        <end position="547"/>
    </location>
</feature>
<evidence type="ECO:0000256" key="1">
    <source>
        <dbReference type="ARBA" id="ARBA00000707"/>
    </source>
</evidence>
<dbReference type="PANTHER" id="PTHR24006">
    <property type="entry name" value="UBIQUITIN CARBOXYL-TERMINAL HYDROLASE"/>
    <property type="match status" value="1"/>
</dbReference>
<name>A0A814G329_9BILA</name>
<dbReference type="Proteomes" id="UP000663829">
    <property type="component" value="Unassembled WGS sequence"/>
</dbReference>
<sequence>MSFKRSLPVNDQQHDKNNVNGNDINLISPSGSPLPKLARTANSSDDENYENEQLNGVGSDSGQEEEYSDESIENISVDDIYRYAGSLKYHFRVPIRPNTDLISDRTIIRTFTWTLLVHYKPEYEPYVNGSGDLGLFLKCEPERQSPGWSIYATAELTLLHATDPKKNFIREIHHTFSQRSIDWGFHSFKSLKDFHSEFVHKQDNTIRIEAKIHADAPRNVEWDSKGHTNFVGLRNQGATCYMNSFLQTIYFTNKLRKAVYVLPTDNDDLSHSIPLALQKLFYDLQFTAHSVSTKKLTKSFGWDKPDEFMQHDIQEFCRVLLDRLESKMEGTTVEGIIPSLFQGQCVQYVRCTKVDHESSMKQSFYDVPLQVRNNANIYDSFRDFCKCEILTGDNMYDAGQYGLQDAEKGVKFQKFPPVLCLHLLRFEFDFNSSQHRKINDRQDKCICSRVYTFYSDLDLSEFLEKPDCCPCKYKLMSVLVHSGDNSSGHYVAFISPELNGEWFKFDDEVVSRCAPNDALNRNFGGINDDDGPITYNTSAYMLVYIREDCQDDVLCEVNVSDLPEHLIARIEYDKKLSIKRRQDINDGIYDVQIILEDDFYRHELFDLWSINEQSDSTCALDSIQPKRMRYVQAKRLEIFREFVERLSDILVIDVWTDNLFEFTVPTIFVEQKVFLNGVYKLMPFNKNDDILVFVKLYDPKNELLTYIGHFLFSTHNTLRQCMCEISIRLKLPKDTTYFIYEELQTVNCNQFEPIKTSSYDFSFGQACHQPCHVAHFTVQVNDQKLQQYALPRLDDYLKSLENRQKISVINRDNPRHEILFELSLPYKTLIKDLIQLIAERIEQDEEKVVVFRPNNQPSLLGLKEYSHMLHIGSSNTLKDLWPNSRIAGQKKIFFKRLPFNYSEIDYRRPFRCFVNDMLKKDEQREIILFAKKTSTVGEFLEEVKTWIPTICSAKGTKQLRLIEVTQPATSNLFQIKVHQHSQITDDLDVNRIYRIEEIPYDELDLGKDTVLIQVAHYTKDNSNTFSINLQPYFPFLLKVINNESYNDVKRRLQIKMGLSNREFEKYRFSIFSGLKLICKCDENEGTIKLNELKHLLNTVWLGIQVSMPLNPRKTKKSLFSEKPIRIN</sequence>
<dbReference type="EMBL" id="CAJOBC010002987">
    <property type="protein sequence ID" value="CAF3761523.1"/>
    <property type="molecule type" value="Genomic_DNA"/>
</dbReference>
<evidence type="ECO:0000256" key="4">
    <source>
        <dbReference type="ARBA" id="ARBA00021393"/>
    </source>
</evidence>
<dbReference type="InterPro" id="IPR018200">
    <property type="entry name" value="USP_CS"/>
</dbReference>
<organism evidence="14 16">
    <name type="scientific">Didymodactylos carnosus</name>
    <dbReference type="NCBI Taxonomy" id="1234261"/>
    <lineage>
        <taxon>Eukaryota</taxon>
        <taxon>Metazoa</taxon>
        <taxon>Spiralia</taxon>
        <taxon>Gnathifera</taxon>
        <taxon>Rotifera</taxon>
        <taxon>Eurotatoria</taxon>
        <taxon>Bdelloidea</taxon>
        <taxon>Philodinida</taxon>
        <taxon>Philodinidae</taxon>
        <taxon>Didymodactylos</taxon>
    </lineage>
</organism>
<dbReference type="InterPro" id="IPR002083">
    <property type="entry name" value="MATH/TRAF_dom"/>
</dbReference>
<dbReference type="SMART" id="SM00061">
    <property type="entry name" value="MATH"/>
    <property type="match status" value="1"/>
</dbReference>
<dbReference type="Pfam" id="PF00917">
    <property type="entry name" value="MATH"/>
    <property type="match status" value="1"/>
</dbReference>
<evidence type="ECO:0000256" key="8">
    <source>
        <dbReference type="ARBA" id="ARBA00022807"/>
    </source>
</evidence>
<gene>
    <name evidence="14" type="ORF">GPM918_LOCUS13174</name>
    <name evidence="15" type="ORF">SRO942_LOCUS13174</name>
</gene>
<keyword evidence="5" id="KW-0645">Protease</keyword>
<dbReference type="InterPro" id="IPR008974">
    <property type="entry name" value="TRAF-like"/>
</dbReference>
<dbReference type="SUPFAM" id="SSF49599">
    <property type="entry name" value="TRAF domain-like"/>
    <property type="match status" value="1"/>
</dbReference>
<comment type="caution">
    <text evidence="14">The sequence shown here is derived from an EMBL/GenBank/DDBJ whole genome shotgun (WGS) entry which is preliminary data.</text>
</comment>